<evidence type="ECO:0000313" key="5">
    <source>
        <dbReference type="EMBL" id="KAE9258678.1"/>
    </source>
</evidence>
<gene>
    <name evidence="5" type="ORF">PF001_g33282</name>
    <name evidence="4" type="ORF">PF002_g33433</name>
    <name evidence="3" type="ORF">PF005_g33466</name>
    <name evidence="2" type="ORF">PF007_g32889</name>
</gene>
<dbReference type="Proteomes" id="UP000441208">
    <property type="component" value="Unassembled WGS sequence"/>
</dbReference>
<comment type="caution">
    <text evidence="3">The sequence shown here is derived from an EMBL/GenBank/DDBJ whole genome shotgun (WGS) entry which is preliminary data.</text>
</comment>
<keyword evidence="6" id="KW-1185">Reference proteome</keyword>
<sequence length="129" mass="13857">MTKKPTAKKAATVATTATPTKPSTVPAPPKKKKKSTKNGGIPANKGGMTTGVNAWNAAPFPAQSTATVPVNLISVSQATSHVVKVLPYFYSDLTTVERARTFWEAFEENTEGLPDKSRLLVFQQKLKGR</sequence>
<dbReference type="Proteomes" id="UP000433483">
    <property type="component" value="Unassembled WGS sequence"/>
</dbReference>
<name>A0A6A3UKV7_9STRA</name>
<reference evidence="6 7" key="1">
    <citation type="submission" date="2018-08" db="EMBL/GenBank/DDBJ databases">
        <title>Genomic investigation of the strawberry pathogen Phytophthora fragariae indicates pathogenicity is determined by transcriptional variation in three key races.</title>
        <authorList>
            <person name="Adams T.M."/>
            <person name="Armitage A.D."/>
            <person name="Sobczyk M.K."/>
            <person name="Bates H.J."/>
            <person name="Dunwell J.M."/>
            <person name="Nellist C.F."/>
            <person name="Harrison R.J."/>
        </authorList>
    </citation>
    <scope>NUCLEOTIDE SEQUENCE [LARGE SCALE GENOMIC DNA]</scope>
    <source>
        <strain evidence="5 7">A4</strain>
        <strain evidence="4 8">BC-1</strain>
        <strain evidence="3 6">NOV-27</strain>
        <strain evidence="2 9">NOV-71</strain>
    </source>
</reference>
<evidence type="ECO:0000313" key="2">
    <source>
        <dbReference type="EMBL" id="KAE9053639.1"/>
    </source>
</evidence>
<dbReference type="EMBL" id="QXGD01010207">
    <property type="protein sequence ID" value="KAE9157170.1"/>
    <property type="molecule type" value="Genomic_DNA"/>
</dbReference>
<evidence type="ECO:0000313" key="7">
    <source>
        <dbReference type="Proteomes" id="UP000437068"/>
    </source>
</evidence>
<evidence type="ECO:0000256" key="1">
    <source>
        <dbReference type="SAM" id="MobiDB-lite"/>
    </source>
</evidence>
<dbReference type="Proteomes" id="UP000440367">
    <property type="component" value="Unassembled WGS sequence"/>
</dbReference>
<evidence type="ECO:0000313" key="8">
    <source>
        <dbReference type="Proteomes" id="UP000440367"/>
    </source>
</evidence>
<dbReference type="EMBL" id="QXGB01010993">
    <property type="protein sequence ID" value="KAE9152201.1"/>
    <property type="molecule type" value="Genomic_DNA"/>
</dbReference>
<dbReference type="AlphaFoldDB" id="A0A6A3UKV7"/>
<dbReference type="EMBL" id="QXFZ01010779">
    <property type="protein sequence ID" value="KAE9053639.1"/>
    <property type="molecule type" value="Genomic_DNA"/>
</dbReference>
<evidence type="ECO:0000313" key="3">
    <source>
        <dbReference type="EMBL" id="KAE9152201.1"/>
    </source>
</evidence>
<protein>
    <submittedName>
        <fullName evidence="3">Uncharacterized protein</fullName>
    </submittedName>
</protein>
<evidence type="ECO:0000313" key="6">
    <source>
        <dbReference type="Proteomes" id="UP000433483"/>
    </source>
</evidence>
<evidence type="ECO:0000313" key="4">
    <source>
        <dbReference type="EMBL" id="KAE9157170.1"/>
    </source>
</evidence>
<organism evidence="3 6">
    <name type="scientific">Phytophthora fragariae</name>
    <dbReference type="NCBI Taxonomy" id="53985"/>
    <lineage>
        <taxon>Eukaryota</taxon>
        <taxon>Sar</taxon>
        <taxon>Stramenopiles</taxon>
        <taxon>Oomycota</taxon>
        <taxon>Peronosporomycetes</taxon>
        <taxon>Peronosporales</taxon>
        <taxon>Peronosporaceae</taxon>
        <taxon>Phytophthora</taxon>
    </lineage>
</organism>
<feature type="compositionally biased region" description="Low complexity" evidence="1">
    <location>
        <begin position="8"/>
        <end position="24"/>
    </location>
</feature>
<feature type="region of interest" description="Disordered" evidence="1">
    <location>
        <begin position="1"/>
        <end position="50"/>
    </location>
</feature>
<dbReference type="OrthoDB" id="93247at2759"/>
<dbReference type="Proteomes" id="UP000437068">
    <property type="component" value="Unassembled WGS sequence"/>
</dbReference>
<accession>A0A6A3UKV7</accession>
<dbReference type="EMBL" id="QXGE01011762">
    <property type="protein sequence ID" value="KAE9258678.1"/>
    <property type="molecule type" value="Genomic_DNA"/>
</dbReference>
<evidence type="ECO:0000313" key="9">
    <source>
        <dbReference type="Proteomes" id="UP000441208"/>
    </source>
</evidence>
<proteinExistence type="predicted"/>